<reference evidence="1" key="1">
    <citation type="journal article" date="2020" name="Nat. Commun.">
        <title>Large-scale genome sequencing of mycorrhizal fungi provides insights into the early evolution of symbiotic traits.</title>
        <authorList>
            <person name="Miyauchi S."/>
            <person name="Kiss E."/>
            <person name="Kuo A."/>
            <person name="Drula E."/>
            <person name="Kohler A."/>
            <person name="Sanchez-Garcia M."/>
            <person name="Morin E."/>
            <person name="Andreopoulos B."/>
            <person name="Barry K.W."/>
            <person name="Bonito G."/>
            <person name="Buee M."/>
            <person name="Carver A."/>
            <person name="Chen C."/>
            <person name="Cichocki N."/>
            <person name="Clum A."/>
            <person name="Culley D."/>
            <person name="Crous P.W."/>
            <person name="Fauchery L."/>
            <person name="Girlanda M."/>
            <person name="Hayes R.D."/>
            <person name="Keri Z."/>
            <person name="LaButti K."/>
            <person name="Lipzen A."/>
            <person name="Lombard V."/>
            <person name="Magnuson J."/>
            <person name="Maillard F."/>
            <person name="Murat C."/>
            <person name="Nolan M."/>
            <person name="Ohm R.A."/>
            <person name="Pangilinan J."/>
            <person name="Pereira M.F."/>
            <person name="Perotto S."/>
            <person name="Peter M."/>
            <person name="Pfister S."/>
            <person name="Riley R."/>
            <person name="Sitrit Y."/>
            <person name="Stielow J.B."/>
            <person name="Szollosi G."/>
            <person name="Zifcakova L."/>
            <person name="Stursova M."/>
            <person name="Spatafora J.W."/>
            <person name="Tedersoo L."/>
            <person name="Vaario L.M."/>
            <person name="Yamada A."/>
            <person name="Yan M."/>
            <person name="Wang P."/>
            <person name="Xu J."/>
            <person name="Bruns T."/>
            <person name="Baldrian P."/>
            <person name="Vilgalys R."/>
            <person name="Dunand C."/>
            <person name="Henrissat B."/>
            <person name="Grigoriev I.V."/>
            <person name="Hibbett D."/>
            <person name="Nagy L.G."/>
            <person name="Martin F.M."/>
        </authorList>
    </citation>
    <scope>NUCLEOTIDE SEQUENCE</scope>
    <source>
        <strain evidence="1">UP504</strain>
    </source>
</reference>
<proteinExistence type="predicted"/>
<keyword evidence="2" id="KW-1185">Reference proteome</keyword>
<name>A0A9P6AYM8_9AGAM</name>
<dbReference type="AlphaFoldDB" id="A0A9P6AYM8"/>
<dbReference type="Proteomes" id="UP000886523">
    <property type="component" value="Unassembled WGS sequence"/>
</dbReference>
<dbReference type="EMBL" id="MU128964">
    <property type="protein sequence ID" value="KAF9514127.1"/>
    <property type="molecule type" value="Genomic_DNA"/>
</dbReference>
<evidence type="ECO:0000313" key="2">
    <source>
        <dbReference type="Proteomes" id="UP000886523"/>
    </source>
</evidence>
<comment type="caution">
    <text evidence="1">The sequence shown here is derived from an EMBL/GenBank/DDBJ whole genome shotgun (WGS) entry which is preliminary data.</text>
</comment>
<gene>
    <name evidence="1" type="ORF">BS47DRAFT_898378</name>
</gene>
<accession>A0A9P6AYM8</accession>
<evidence type="ECO:0000313" key="1">
    <source>
        <dbReference type="EMBL" id="KAF9514127.1"/>
    </source>
</evidence>
<organism evidence="1 2">
    <name type="scientific">Hydnum rufescens UP504</name>
    <dbReference type="NCBI Taxonomy" id="1448309"/>
    <lineage>
        <taxon>Eukaryota</taxon>
        <taxon>Fungi</taxon>
        <taxon>Dikarya</taxon>
        <taxon>Basidiomycota</taxon>
        <taxon>Agaricomycotina</taxon>
        <taxon>Agaricomycetes</taxon>
        <taxon>Cantharellales</taxon>
        <taxon>Hydnaceae</taxon>
        <taxon>Hydnum</taxon>
    </lineage>
</organism>
<protein>
    <submittedName>
        <fullName evidence="1">Uncharacterized protein</fullName>
    </submittedName>
</protein>
<sequence length="199" mass="22427">MRIPGYIFTTLIRRTLTSAIDWWFGNNYANINCLNRAALRVARIQRYLDQCIWGWDLPSSGTFPNVTTPWHTNVAYISDPLVLAGDYPCFATGNKMCNWAPLGMSTRPDVNVVLFTASINQDPSKLSRIRHALAWVSDFTRRAESKGKPWPPPTNHDSKRSFSAVLVYDTVRIDSFTASSLFCLAPCWLQNTHANAIGL</sequence>